<keyword evidence="3" id="KW-1185">Reference proteome</keyword>
<feature type="transmembrane region" description="Helical" evidence="1">
    <location>
        <begin position="47"/>
        <end position="68"/>
    </location>
</feature>
<protein>
    <submittedName>
        <fullName evidence="2">Uncharacterized protein</fullName>
    </submittedName>
</protein>
<feature type="transmembrane region" description="Helical" evidence="1">
    <location>
        <begin position="101"/>
        <end position="119"/>
    </location>
</feature>
<feature type="transmembrane region" description="Helical" evidence="1">
    <location>
        <begin position="244"/>
        <end position="266"/>
    </location>
</feature>
<comment type="caution">
    <text evidence="2">The sequence shown here is derived from an EMBL/GenBank/DDBJ whole genome shotgun (WGS) entry which is preliminary data.</text>
</comment>
<dbReference type="InParanoid" id="A0A286UIZ0"/>
<keyword evidence="1" id="KW-0812">Transmembrane</keyword>
<feature type="transmembrane region" description="Helical" evidence="1">
    <location>
        <begin position="12"/>
        <end position="35"/>
    </location>
</feature>
<organism evidence="2 3">
    <name type="scientific">Pyrrhoderma noxium</name>
    <dbReference type="NCBI Taxonomy" id="2282107"/>
    <lineage>
        <taxon>Eukaryota</taxon>
        <taxon>Fungi</taxon>
        <taxon>Dikarya</taxon>
        <taxon>Basidiomycota</taxon>
        <taxon>Agaricomycotina</taxon>
        <taxon>Agaricomycetes</taxon>
        <taxon>Hymenochaetales</taxon>
        <taxon>Hymenochaetaceae</taxon>
        <taxon>Pyrrhoderma</taxon>
    </lineage>
</organism>
<gene>
    <name evidence="2" type="ORF">PNOK_0437900</name>
</gene>
<dbReference type="OrthoDB" id="3357408at2759"/>
<dbReference type="AlphaFoldDB" id="A0A286UIZ0"/>
<feature type="transmembrane region" description="Helical" evidence="1">
    <location>
        <begin position="126"/>
        <end position="147"/>
    </location>
</feature>
<keyword evidence="1" id="KW-1133">Transmembrane helix</keyword>
<keyword evidence="1" id="KW-0472">Membrane</keyword>
<proteinExistence type="predicted"/>
<feature type="transmembrane region" description="Helical" evidence="1">
    <location>
        <begin position="167"/>
        <end position="187"/>
    </location>
</feature>
<dbReference type="EMBL" id="NBII01000004">
    <property type="protein sequence ID" value="PAV19445.1"/>
    <property type="molecule type" value="Genomic_DNA"/>
</dbReference>
<sequence>MALPNFPIDEAYLVGGWLASALWGIFTVVFIFCMLSVITRSGGRNYVTTSAIIVMYSLATVHICLVLVRPIQAFIYHVNDQGGAISYLANIGLPLNRSKDMIYITLIILGDSILVWRCFMVWGRNYYVVALPSTMVIATAITGYGAVGRYFLPNPYTPTSVAWATGMLAVSMTTNIIVTALTAGKIWMLMRSLGDTSFVSSQVKYRYLILLIVESGIFVAVAKIIEFILFVLSPDNGLEGLNALYIIMESMPQIMGIAPTFIVLVVNRGLTSSGTEAYTSKTAYGSGAGTTAITPTICNDLWPDPDTAFIDMQIDTKLYNNNNSPRIYLI</sequence>
<evidence type="ECO:0000256" key="1">
    <source>
        <dbReference type="SAM" id="Phobius"/>
    </source>
</evidence>
<name>A0A286UIZ0_9AGAM</name>
<evidence type="ECO:0000313" key="2">
    <source>
        <dbReference type="EMBL" id="PAV19445.1"/>
    </source>
</evidence>
<dbReference type="Proteomes" id="UP000217199">
    <property type="component" value="Unassembled WGS sequence"/>
</dbReference>
<accession>A0A286UIZ0</accession>
<evidence type="ECO:0000313" key="3">
    <source>
        <dbReference type="Proteomes" id="UP000217199"/>
    </source>
</evidence>
<feature type="transmembrane region" description="Helical" evidence="1">
    <location>
        <begin position="208"/>
        <end position="232"/>
    </location>
</feature>
<reference evidence="2 3" key="1">
    <citation type="journal article" date="2017" name="Mol. Ecol.">
        <title>Comparative and population genomic landscape of Phellinus noxius: A hypervariable fungus causing root rot in trees.</title>
        <authorList>
            <person name="Chung C.L."/>
            <person name="Lee T.J."/>
            <person name="Akiba M."/>
            <person name="Lee H.H."/>
            <person name="Kuo T.H."/>
            <person name="Liu D."/>
            <person name="Ke H.M."/>
            <person name="Yokoi T."/>
            <person name="Roa M.B."/>
            <person name="Lu M.J."/>
            <person name="Chang Y.Y."/>
            <person name="Ann P.J."/>
            <person name="Tsai J.N."/>
            <person name="Chen C.Y."/>
            <person name="Tzean S.S."/>
            <person name="Ota Y."/>
            <person name="Hattori T."/>
            <person name="Sahashi N."/>
            <person name="Liou R.F."/>
            <person name="Kikuchi T."/>
            <person name="Tsai I.J."/>
        </authorList>
    </citation>
    <scope>NUCLEOTIDE SEQUENCE [LARGE SCALE GENOMIC DNA]</scope>
    <source>
        <strain evidence="2 3">FFPRI411160</strain>
    </source>
</reference>